<dbReference type="RefSeq" id="WP_184293644.1">
    <property type="nucleotide sequence ID" value="NZ_JACHJO010000017.1"/>
</dbReference>
<gene>
    <name evidence="2" type="ORF">FHS13_004195</name>
</gene>
<evidence type="ECO:0000313" key="3">
    <source>
        <dbReference type="Proteomes" id="UP000536604"/>
    </source>
</evidence>
<protein>
    <submittedName>
        <fullName evidence="2">Uncharacterized protein</fullName>
    </submittedName>
</protein>
<feature type="region of interest" description="Disordered" evidence="1">
    <location>
        <begin position="89"/>
        <end position="122"/>
    </location>
</feature>
<dbReference type="EMBL" id="JACHJO010000017">
    <property type="protein sequence ID" value="MBB6122206.1"/>
    <property type="molecule type" value="Genomic_DNA"/>
</dbReference>
<sequence length="193" mass="20302">MLTIAQISEATGATRADIVRVLRGQSSSTTHDWEIAHAIEAAGGRKAAELMLTAGREHMIATIWGDSGASAEAPTQTNPNAVYDPEVTVYPEDTAPDGPNRISPHHPHGDDQAQDEPEVEDRAAAEELAAEVHADLAEVLDDPAAGIDGATAASRITAAWTTPAEARQVLLRVLQTAPRTRGQIALHTTVLAA</sequence>
<comment type="caution">
    <text evidence="2">The sequence shown here is derived from an EMBL/GenBank/DDBJ whole genome shotgun (WGS) entry which is preliminary data.</text>
</comment>
<evidence type="ECO:0000313" key="2">
    <source>
        <dbReference type="EMBL" id="MBB6122206.1"/>
    </source>
</evidence>
<evidence type="ECO:0000256" key="1">
    <source>
        <dbReference type="SAM" id="MobiDB-lite"/>
    </source>
</evidence>
<name>A0A841IY47_9ACTN</name>
<organism evidence="2 3">
    <name type="scientific">Nocardiopsis algeriensis</name>
    <dbReference type="NCBI Taxonomy" id="1478215"/>
    <lineage>
        <taxon>Bacteria</taxon>
        <taxon>Bacillati</taxon>
        <taxon>Actinomycetota</taxon>
        <taxon>Actinomycetes</taxon>
        <taxon>Streptosporangiales</taxon>
        <taxon>Nocardiopsidaceae</taxon>
        <taxon>Nocardiopsis</taxon>
    </lineage>
</organism>
<reference evidence="2 3" key="1">
    <citation type="submission" date="2020-08" db="EMBL/GenBank/DDBJ databases">
        <title>Genomic Encyclopedia of Type Strains, Phase III (KMG-III): the genomes of soil and plant-associated and newly described type strains.</title>
        <authorList>
            <person name="Whitman W."/>
        </authorList>
    </citation>
    <scope>NUCLEOTIDE SEQUENCE [LARGE SCALE GENOMIC DNA]</scope>
    <source>
        <strain evidence="2 3">CECT 8712</strain>
    </source>
</reference>
<proteinExistence type="predicted"/>
<accession>A0A841IY47</accession>
<dbReference type="AlphaFoldDB" id="A0A841IY47"/>
<keyword evidence="3" id="KW-1185">Reference proteome</keyword>
<dbReference type="Proteomes" id="UP000536604">
    <property type="component" value="Unassembled WGS sequence"/>
</dbReference>